<evidence type="ECO:0000256" key="2">
    <source>
        <dbReference type="ARBA" id="ARBA00001946"/>
    </source>
</evidence>
<dbReference type="Gene3D" id="1.10.274.10">
    <property type="entry name" value="PtsI, HPr-binding domain"/>
    <property type="match status" value="1"/>
</dbReference>
<dbReference type="PIRSF" id="PIRSF000732">
    <property type="entry name" value="PTS_enzyme_I"/>
    <property type="match status" value="1"/>
</dbReference>
<dbReference type="GO" id="GO:0009401">
    <property type="term" value="P:phosphoenolpyruvate-dependent sugar phosphotransferase system"/>
    <property type="evidence" value="ECO:0007669"/>
    <property type="project" value="UniProtKB-KW"/>
</dbReference>
<evidence type="ECO:0000313" key="25">
    <source>
        <dbReference type="Proteomes" id="UP000078437"/>
    </source>
</evidence>
<keyword evidence="15 17" id="KW-0460">Magnesium</keyword>
<dbReference type="SUPFAM" id="SSF47831">
    <property type="entry name" value="Enzyme I of the PEP:sugar phosphotransferase system HPr-binding (sub)domain"/>
    <property type="match status" value="1"/>
</dbReference>
<dbReference type="Pfam" id="PF02896">
    <property type="entry name" value="PEP-utilizers_C"/>
    <property type="match status" value="1"/>
</dbReference>
<feature type="binding site" evidence="19">
    <location>
        <position position="444"/>
    </location>
    <ligand>
        <name>phosphoenolpyruvate</name>
        <dbReference type="ChEBI" id="CHEBI:58702"/>
    </ligand>
</feature>
<dbReference type="PRINTS" id="PR01736">
    <property type="entry name" value="PHPHTRNFRASE"/>
</dbReference>
<dbReference type="NCBIfam" id="TIGR01417">
    <property type="entry name" value="PTS_I_fam"/>
    <property type="match status" value="1"/>
</dbReference>
<evidence type="ECO:0000256" key="4">
    <source>
        <dbReference type="ARBA" id="ARBA00004496"/>
    </source>
</evidence>
<dbReference type="Gene3D" id="3.20.20.60">
    <property type="entry name" value="Phosphoenolpyruvate-binding domains"/>
    <property type="match status" value="1"/>
</dbReference>
<dbReference type="SUPFAM" id="SSF52009">
    <property type="entry name" value="Phosphohistidine domain"/>
    <property type="match status" value="1"/>
</dbReference>
<dbReference type="InterPro" id="IPR050499">
    <property type="entry name" value="PEP-utilizing_PTS_enzyme"/>
</dbReference>
<evidence type="ECO:0000256" key="8">
    <source>
        <dbReference type="ARBA" id="ARBA00022448"/>
    </source>
</evidence>
<evidence type="ECO:0000313" key="24">
    <source>
        <dbReference type="EMBL" id="ANJ27857.1"/>
    </source>
</evidence>
<dbReference type="InterPro" id="IPR040442">
    <property type="entry name" value="Pyrv_kinase-like_dom_sf"/>
</dbReference>
<dbReference type="SUPFAM" id="SSF51621">
    <property type="entry name" value="Phosphoenolpyruvate/pyruvate domain"/>
    <property type="match status" value="1"/>
</dbReference>
<feature type="domain" description="PEP-utilising enzyme C-terminal" evidence="22">
    <location>
        <begin position="249"/>
        <end position="516"/>
    </location>
</feature>
<evidence type="ECO:0000256" key="11">
    <source>
        <dbReference type="ARBA" id="ARBA00022679"/>
    </source>
</evidence>
<dbReference type="InterPro" id="IPR036637">
    <property type="entry name" value="Phosphohistidine_dom_sf"/>
</dbReference>
<evidence type="ECO:0000256" key="3">
    <source>
        <dbReference type="ARBA" id="ARBA00002728"/>
    </source>
</evidence>
<keyword evidence="24" id="KW-0670">Pyruvate</keyword>
<sequence length="553" mass="56712">MQLRGTGVGAGIAIGPVLRMADPLPEPSELTSDRSPQDEWVRGREALAATAADLAARGATAGGTAKDVLEAQALMAADPSLGTEVENRVMAGATAERAVFEAFAGYRDLLTGMGGYLAERAADLDDVSQRVRAHLAGVPAPGVPSPGHPFVLVARDLSPADTATLDLAQVSAVVTVDGGPTSHTAILAREKSLVAVVGVASAWSLADGDRVIVDAGRDTVVAAPTPDELTDAEHRIAERAATAAAPIEPGRLSDGTPVPLLANLGSADGAAEAVRLGAEGVGLFRTEFLFLDADRAPTVDEQRSEYVRLLEAFPGRKVVVRVLDAGADKPLSFVNDDAEPNPALGLRGIRALRAAEPVLRDQLTALAQAEAETSAELQVMAPMVATVEETRYFADLAHELGIRVAGVMVETPAAALIADRVLAIAEFASIGTNDLTQYTMAADRLLGTVAGLQDPWHPAVLRLIGEVGAAGAKAGKSVGVCGEAAADPLLAVVLVGLGVTSLSMSPSAIADVRASLLGYDRADAERLARAALAAEGAAEARQAVRIAVEAPSA</sequence>
<evidence type="ECO:0000256" key="16">
    <source>
        <dbReference type="ARBA" id="ARBA00033235"/>
    </source>
</evidence>
<comment type="similarity">
    <text evidence="5 17">Belongs to the PEP-utilizing enzyme family.</text>
</comment>
<dbReference type="GO" id="GO:0016301">
    <property type="term" value="F:kinase activity"/>
    <property type="evidence" value="ECO:0007669"/>
    <property type="project" value="UniProtKB-KW"/>
</dbReference>
<evidence type="ECO:0000256" key="1">
    <source>
        <dbReference type="ARBA" id="ARBA00000683"/>
    </source>
</evidence>
<evidence type="ECO:0000256" key="7">
    <source>
        <dbReference type="ARBA" id="ARBA00016544"/>
    </source>
</evidence>
<dbReference type="GO" id="GO:0046872">
    <property type="term" value="F:metal ion binding"/>
    <property type="evidence" value="ECO:0007669"/>
    <property type="project" value="UniProtKB-KW"/>
</dbReference>
<evidence type="ECO:0000259" key="23">
    <source>
        <dbReference type="Pfam" id="PF05524"/>
    </source>
</evidence>
<evidence type="ECO:0000256" key="9">
    <source>
        <dbReference type="ARBA" id="ARBA00022490"/>
    </source>
</evidence>
<dbReference type="GO" id="GO:0008965">
    <property type="term" value="F:phosphoenolpyruvate-protein phosphotransferase activity"/>
    <property type="evidence" value="ECO:0007669"/>
    <property type="project" value="UniProtKB-EC"/>
</dbReference>
<dbReference type="GO" id="GO:0005737">
    <property type="term" value="C:cytoplasm"/>
    <property type="evidence" value="ECO:0007669"/>
    <property type="project" value="UniProtKB-SubCell"/>
</dbReference>
<dbReference type="InterPro" id="IPR000121">
    <property type="entry name" value="PEP_util_C"/>
</dbReference>
<dbReference type="InterPro" id="IPR008279">
    <property type="entry name" value="PEP-util_enz_mobile_dom"/>
</dbReference>
<evidence type="ECO:0000256" key="14">
    <source>
        <dbReference type="ARBA" id="ARBA00022777"/>
    </source>
</evidence>
<comment type="subcellular location">
    <subcellularLocation>
        <location evidence="4 17">Cytoplasm</location>
    </subcellularLocation>
</comment>
<dbReference type="Gene3D" id="3.50.30.10">
    <property type="entry name" value="Phosphohistidine domain"/>
    <property type="match status" value="1"/>
</dbReference>
<keyword evidence="8 17" id="KW-0813">Transport</keyword>
<dbReference type="STRING" id="453304.ATC03_15200"/>
<feature type="binding site" evidence="19">
    <location>
        <position position="285"/>
    </location>
    <ligand>
        <name>phosphoenolpyruvate</name>
        <dbReference type="ChEBI" id="CHEBI:58702"/>
    </ligand>
</feature>
<evidence type="ECO:0000256" key="12">
    <source>
        <dbReference type="ARBA" id="ARBA00022683"/>
    </source>
</evidence>
<dbReference type="PANTHER" id="PTHR46244">
    <property type="entry name" value="PHOSPHOENOLPYRUVATE-PROTEIN PHOSPHOTRANSFERASE"/>
    <property type="match status" value="1"/>
</dbReference>
<evidence type="ECO:0000256" key="13">
    <source>
        <dbReference type="ARBA" id="ARBA00022723"/>
    </source>
</evidence>
<dbReference type="EC" id="2.7.3.9" evidence="6 17"/>
<feature type="active site" description="Tele-phosphohistidine intermediate" evidence="18">
    <location>
        <position position="183"/>
    </location>
</feature>
<dbReference type="InterPro" id="IPR036618">
    <property type="entry name" value="PtsI_HPr-bd_sf"/>
</dbReference>
<proteinExistence type="inferred from homology"/>
<feature type="binding site" evidence="19">
    <location>
        <position position="321"/>
    </location>
    <ligand>
        <name>phosphoenolpyruvate</name>
        <dbReference type="ChEBI" id="CHEBI:58702"/>
    </ligand>
</feature>
<dbReference type="Proteomes" id="UP000078437">
    <property type="component" value="Chromosome"/>
</dbReference>
<dbReference type="InterPro" id="IPR006318">
    <property type="entry name" value="PTS_EI-like"/>
</dbReference>
<evidence type="ECO:0000256" key="19">
    <source>
        <dbReference type="PIRSR" id="PIRSR000732-2"/>
    </source>
</evidence>
<dbReference type="KEGG" id="agy:ATC03_15200"/>
<protein>
    <recommendedName>
        <fullName evidence="7 17">Phosphoenolpyruvate-protein phosphotransferase</fullName>
        <ecNumber evidence="6 17">2.7.3.9</ecNumber>
    </recommendedName>
    <alternativeName>
        <fullName evidence="16 17">Phosphotransferase system, enzyme I</fullName>
    </alternativeName>
</protein>
<comment type="cofactor">
    <cofactor evidence="2 17 20">
        <name>Mg(2+)</name>
        <dbReference type="ChEBI" id="CHEBI:18420"/>
    </cofactor>
</comment>
<dbReference type="InterPro" id="IPR018274">
    <property type="entry name" value="PEP_util_AS"/>
</dbReference>
<keyword evidence="14 17" id="KW-0418">Kinase</keyword>
<reference evidence="25" key="2">
    <citation type="submission" date="2016-01" db="EMBL/GenBank/DDBJ databases">
        <title>Complete genome sequence of Agromyces aureus AR33T and comparison with related organisms.</title>
        <authorList>
            <person name="Corretto E."/>
            <person name="Antonielli L."/>
            <person name="Sessitsch A."/>
            <person name="Brader G."/>
        </authorList>
    </citation>
    <scope>NUCLEOTIDE SEQUENCE [LARGE SCALE GENOMIC DNA]</scope>
    <source>
        <strain evidence="25">AR33</strain>
    </source>
</reference>
<reference evidence="24 25" key="1">
    <citation type="journal article" date="2016" name="Int. J. Syst. Evol. Microbiol.">
        <title>Agromyces aureus sp. nov., isolated from the rhizosphere of Salix caprea L. grown in a heavy-metal-contaminated soil.</title>
        <authorList>
            <person name="Corretto E."/>
            <person name="Antonielli L."/>
            <person name="Sessitsch A."/>
            <person name="Compant S."/>
            <person name="Gorfer M."/>
            <person name="Kuffner M."/>
            <person name="Brader G."/>
        </authorList>
    </citation>
    <scope>NUCLEOTIDE SEQUENCE [LARGE SCALE GENOMIC DNA]</scope>
    <source>
        <strain evidence="24 25">AR33</strain>
    </source>
</reference>
<dbReference type="AlphaFoldDB" id="A0A191WI11"/>
<evidence type="ECO:0000256" key="6">
    <source>
        <dbReference type="ARBA" id="ARBA00012232"/>
    </source>
</evidence>
<comment type="function">
    <text evidence="3 17">General (non sugar-specific) component of the phosphoenolpyruvate-dependent sugar phosphotransferase system (sugar PTS). This major carbohydrate active-transport system catalyzes the phosphorylation of incoming sugar substrates concomitantly with their translocation across the cell membrane. Enzyme I transfers the phosphoryl group from phosphoenolpyruvate (PEP) to the phosphoryl carrier protein (HPr).</text>
</comment>
<feature type="binding site" evidence="19">
    <location>
        <begin position="433"/>
        <end position="434"/>
    </location>
    <ligand>
        <name>phosphoenolpyruvate</name>
        <dbReference type="ChEBI" id="CHEBI:58702"/>
    </ligand>
</feature>
<dbReference type="PANTHER" id="PTHR46244:SF3">
    <property type="entry name" value="PHOSPHOENOLPYRUVATE-PROTEIN PHOSPHOTRANSFERASE"/>
    <property type="match status" value="1"/>
</dbReference>
<keyword evidence="9 17" id="KW-0963">Cytoplasm</keyword>
<keyword evidence="11 17" id="KW-0808">Transferase</keyword>
<feature type="domain" description="PEP-utilising enzyme mobile" evidence="21">
    <location>
        <begin position="150"/>
        <end position="216"/>
    </location>
</feature>
<keyword evidence="10 17" id="KW-0762">Sugar transport</keyword>
<dbReference type="RefSeq" id="WP_067878872.1">
    <property type="nucleotide sequence ID" value="NZ_CP013979.1"/>
</dbReference>
<dbReference type="InterPro" id="IPR015813">
    <property type="entry name" value="Pyrv/PenolPyrv_kinase-like_dom"/>
</dbReference>
<dbReference type="Pfam" id="PF05524">
    <property type="entry name" value="PEP-utilisers_N"/>
    <property type="match status" value="1"/>
</dbReference>
<comment type="catalytic activity">
    <reaction evidence="1 17">
        <text>L-histidyl-[protein] + phosphoenolpyruvate = N(pros)-phospho-L-histidyl-[protein] + pyruvate</text>
        <dbReference type="Rhea" id="RHEA:23880"/>
        <dbReference type="Rhea" id="RHEA-COMP:9745"/>
        <dbReference type="Rhea" id="RHEA-COMP:9746"/>
        <dbReference type="ChEBI" id="CHEBI:15361"/>
        <dbReference type="ChEBI" id="CHEBI:29979"/>
        <dbReference type="ChEBI" id="CHEBI:58702"/>
        <dbReference type="ChEBI" id="CHEBI:64837"/>
        <dbReference type="EC" id="2.7.3.9"/>
    </reaction>
</comment>
<evidence type="ECO:0000256" key="15">
    <source>
        <dbReference type="ARBA" id="ARBA00022842"/>
    </source>
</evidence>
<feature type="binding site" evidence="20">
    <location>
        <position position="410"/>
    </location>
    <ligand>
        <name>Mg(2+)</name>
        <dbReference type="ChEBI" id="CHEBI:18420"/>
    </ligand>
</feature>
<keyword evidence="25" id="KW-1185">Reference proteome</keyword>
<dbReference type="InterPro" id="IPR024692">
    <property type="entry name" value="PTS_EI"/>
</dbReference>
<evidence type="ECO:0000256" key="18">
    <source>
        <dbReference type="PIRSR" id="PIRSR000732-1"/>
    </source>
</evidence>
<dbReference type="PROSITE" id="PS00370">
    <property type="entry name" value="PEP_ENZYMES_PHOS_SITE"/>
    <property type="match status" value="1"/>
</dbReference>
<dbReference type="OrthoDB" id="9765468at2"/>
<evidence type="ECO:0000259" key="22">
    <source>
        <dbReference type="Pfam" id="PF02896"/>
    </source>
</evidence>
<feature type="active site" description="Proton donor" evidence="18">
    <location>
        <position position="481"/>
    </location>
</feature>
<evidence type="ECO:0000259" key="21">
    <source>
        <dbReference type="Pfam" id="PF00391"/>
    </source>
</evidence>
<dbReference type="EMBL" id="CP013979">
    <property type="protein sequence ID" value="ANJ27857.1"/>
    <property type="molecule type" value="Genomic_DNA"/>
</dbReference>
<keyword evidence="13 17" id="KW-0479">Metal-binding</keyword>
<dbReference type="Pfam" id="PF00391">
    <property type="entry name" value="PEP-utilizers"/>
    <property type="match status" value="1"/>
</dbReference>
<evidence type="ECO:0000256" key="5">
    <source>
        <dbReference type="ARBA" id="ARBA00007837"/>
    </source>
</evidence>
<organism evidence="24 25">
    <name type="scientific">Agromyces aureus</name>
    <dbReference type="NCBI Taxonomy" id="453304"/>
    <lineage>
        <taxon>Bacteria</taxon>
        <taxon>Bacillati</taxon>
        <taxon>Actinomycetota</taxon>
        <taxon>Actinomycetes</taxon>
        <taxon>Micrococcales</taxon>
        <taxon>Microbacteriaceae</taxon>
        <taxon>Agromyces</taxon>
    </lineage>
</organism>
<dbReference type="InterPro" id="IPR008731">
    <property type="entry name" value="PTS_EIN"/>
</dbReference>
<name>A0A191WI11_9MICO</name>
<evidence type="ECO:0000256" key="10">
    <source>
        <dbReference type="ARBA" id="ARBA00022597"/>
    </source>
</evidence>
<evidence type="ECO:0000256" key="20">
    <source>
        <dbReference type="PIRSR" id="PIRSR000732-3"/>
    </source>
</evidence>
<keyword evidence="12 17" id="KW-0598">Phosphotransferase system</keyword>
<evidence type="ECO:0000256" key="17">
    <source>
        <dbReference type="PIRNR" id="PIRNR000732"/>
    </source>
</evidence>
<accession>A0A191WI11</accession>
<feature type="domain" description="Phosphotransferase system enzyme I N-terminal" evidence="23">
    <location>
        <begin position="4"/>
        <end position="120"/>
    </location>
</feature>
<feature type="binding site" evidence="20">
    <location>
        <position position="434"/>
    </location>
    <ligand>
        <name>Mg(2+)</name>
        <dbReference type="ChEBI" id="CHEBI:18420"/>
    </ligand>
</feature>
<gene>
    <name evidence="24" type="ORF">ATC03_15200</name>
</gene>